<evidence type="ECO:0000259" key="10">
    <source>
        <dbReference type="PROSITE" id="PS50011"/>
    </source>
</evidence>
<dbReference type="PANTHER" id="PTHR24056">
    <property type="entry name" value="CELL DIVISION PROTEIN KINASE"/>
    <property type="match status" value="1"/>
</dbReference>
<dbReference type="OrthoDB" id="28397at2759"/>
<dbReference type="InterPro" id="IPR000719">
    <property type="entry name" value="Prot_kinase_dom"/>
</dbReference>
<dbReference type="GO" id="GO:0005524">
    <property type="term" value="F:ATP binding"/>
    <property type="evidence" value="ECO:0007669"/>
    <property type="project" value="UniProtKB-UniRule"/>
</dbReference>
<feature type="domain" description="Protein kinase" evidence="10">
    <location>
        <begin position="151"/>
        <end position="435"/>
    </location>
</feature>
<dbReference type="STRING" id="49390.A0A068TXR9"/>
<evidence type="ECO:0000313" key="11">
    <source>
        <dbReference type="EMBL" id="CDP00862.1"/>
    </source>
</evidence>
<dbReference type="InterPro" id="IPR011009">
    <property type="entry name" value="Kinase-like_dom_sf"/>
</dbReference>
<keyword evidence="4 7" id="KW-0547">Nucleotide-binding</keyword>
<evidence type="ECO:0000256" key="6">
    <source>
        <dbReference type="ARBA" id="ARBA00022840"/>
    </source>
</evidence>
<dbReference type="OMA" id="CVTDTFK"/>
<proteinExistence type="inferred from homology"/>
<organism evidence="11 12">
    <name type="scientific">Coffea canephora</name>
    <name type="common">Robusta coffee</name>
    <dbReference type="NCBI Taxonomy" id="49390"/>
    <lineage>
        <taxon>Eukaryota</taxon>
        <taxon>Viridiplantae</taxon>
        <taxon>Streptophyta</taxon>
        <taxon>Embryophyta</taxon>
        <taxon>Tracheophyta</taxon>
        <taxon>Spermatophyta</taxon>
        <taxon>Magnoliopsida</taxon>
        <taxon>eudicotyledons</taxon>
        <taxon>Gunneridae</taxon>
        <taxon>Pentapetalae</taxon>
        <taxon>asterids</taxon>
        <taxon>lamiids</taxon>
        <taxon>Gentianales</taxon>
        <taxon>Rubiaceae</taxon>
        <taxon>Ixoroideae</taxon>
        <taxon>Gardenieae complex</taxon>
        <taxon>Bertiereae - Coffeeae clade</taxon>
        <taxon>Coffeeae</taxon>
        <taxon>Coffea</taxon>
    </lineage>
</organism>
<dbReference type="PROSITE" id="PS50011">
    <property type="entry name" value="PROTEIN_KINASE_DOM"/>
    <property type="match status" value="1"/>
</dbReference>
<feature type="compositionally biased region" description="Basic and acidic residues" evidence="9">
    <location>
        <begin position="74"/>
        <end position="88"/>
    </location>
</feature>
<dbReference type="EMBL" id="HG739090">
    <property type="protein sequence ID" value="CDP00862.1"/>
    <property type="molecule type" value="Genomic_DNA"/>
</dbReference>
<protein>
    <recommendedName>
        <fullName evidence="10">Protein kinase domain-containing protein</fullName>
    </recommendedName>
</protein>
<dbReference type="InterPro" id="IPR017441">
    <property type="entry name" value="Protein_kinase_ATP_BS"/>
</dbReference>
<feature type="binding site" evidence="7">
    <location>
        <position position="180"/>
    </location>
    <ligand>
        <name>ATP</name>
        <dbReference type="ChEBI" id="CHEBI:30616"/>
    </ligand>
</feature>
<comment type="similarity">
    <text evidence="1">Belongs to the protein kinase superfamily. CMGC Ser/Thr protein kinase family. CDC2/CDKX subfamily.</text>
</comment>
<keyword evidence="12" id="KW-1185">Reference proteome</keyword>
<accession>A0A068TXR9</accession>
<dbReference type="AlphaFoldDB" id="A0A068TXR9"/>
<evidence type="ECO:0000256" key="8">
    <source>
        <dbReference type="SAM" id="Coils"/>
    </source>
</evidence>
<gene>
    <name evidence="11" type="ORF">GSCOC_T00034291001</name>
</gene>
<feature type="compositionally biased region" description="Basic and acidic residues" evidence="9">
    <location>
        <begin position="8"/>
        <end position="22"/>
    </location>
</feature>
<dbReference type="Proteomes" id="UP000295252">
    <property type="component" value="Chromosome II"/>
</dbReference>
<dbReference type="Gene3D" id="3.30.200.20">
    <property type="entry name" value="Phosphorylase Kinase, domain 1"/>
    <property type="match status" value="1"/>
</dbReference>
<dbReference type="InterPro" id="IPR008271">
    <property type="entry name" value="Ser/Thr_kinase_AS"/>
</dbReference>
<feature type="region of interest" description="Disordered" evidence="9">
    <location>
        <begin position="443"/>
        <end position="478"/>
    </location>
</feature>
<feature type="region of interest" description="Disordered" evidence="9">
    <location>
        <begin position="1"/>
        <end position="94"/>
    </location>
</feature>
<keyword evidence="5" id="KW-0418">Kinase</keyword>
<feature type="coiled-coil region" evidence="8">
    <location>
        <begin position="631"/>
        <end position="662"/>
    </location>
</feature>
<evidence type="ECO:0000256" key="3">
    <source>
        <dbReference type="ARBA" id="ARBA00022679"/>
    </source>
</evidence>
<dbReference type="GO" id="GO:0000307">
    <property type="term" value="C:cyclin-dependent protein kinase holoenzyme complex"/>
    <property type="evidence" value="ECO:0007669"/>
    <property type="project" value="TreeGrafter"/>
</dbReference>
<dbReference type="InterPro" id="IPR050108">
    <property type="entry name" value="CDK"/>
</dbReference>
<dbReference type="FunFam" id="3.30.200.20:FF:000021">
    <property type="entry name" value="probable serine/threonine-protein kinase At1g54610"/>
    <property type="match status" value="1"/>
</dbReference>
<evidence type="ECO:0000256" key="5">
    <source>
        <dbReference type="ARBA" id="ARBA00022777"/>
    </source>
</evidence>
<evidence type="ECO:0000256" key="2">
    <source>
        <dbReference type="ARBA" id="ARBA00022527"/>
    </source>
</evidence>
<keyword evidence="3" id="KW-0808">Transferase</keyword>
<dbReference type="PhylomeDB" id="A0A068TXR9"/>
<dbReference type="Pfam" id="PF00069">
    <property type="entry name" value="Pkinase"/>
    <property type="match status" value="1"/>
</dbReference>
<dbReference type="GO" id="GO:0008353">
    <property type="term" value="F:RNA polymerase II CTD heptapeptide repeat kinase activity"/>
    <property type="evidence" value="ECO:0007669"/>
    <property type="project" value="TreeGrafter"/>
</dbReference>
<evidence type="ECO:0000256" key="9">
    <source>
        <dbReference type="SAM" id="MobiDB-lite"/>
    </source>
</evidence>
<dbReference type="SUPFAM" id="SSF56112">
    <property type="entry name" value="Protein kinase-like (PK-like)"/>
    <property type="match status" value="1"/>
</dbReference>
<keyword evidence="2" id="KW-0723">Serine/threonine-protein kinase</keyword>
<dbReference type="GO" id="GO:0005634">
    <property type="term" value="C:nucleus"/>
    <property type="evidence" value="ECO:0007669"/>
    <property type="project" value="TreeGrafter"/>
</dbReference>
<feature type="compositionally biased region" description="Basic and acidic residues" evidence="9">
    <location>
        <begin position="452"/>
        <end position="478"/>
    </location>
</feature>
<reference evidence="12" key="1">
    <citation type="journal article" date="2014" name="Science">
        <title>The coffee genome provides insight into the convergent evolution of caffeine biosynthesis.</title>
        <authorList>
            <person name="Denoeud F."/>
            <person name="Carretero-Paulet L."/>
            <person name="Dereeper A."/>
            <person name="Droc G."/>
            <person name="Guyot R."/>
            <person name="Pietrella M."/>
            <person name="Zheng C."/>
            <person name="Alberti A."/>
            <person name="Anthony F."/>
            <person name="Aprea G."/>
            <person name="Aury J.M."/>
            <person name="Bento P."/>
            <person name="Bernard M."/>
            <person name="Bocs S."/>
            <person name="Campa C."/>
            <person name="Cenci A."/>
            <person name="Combes M.C."/>
            <person name="Crouzillat D."/>
            <person name="Da Silva C."/>
            <person name="Daddiego L."/>
            <person name="De Bellis F."/>
            <person name="Dussert S."/>
            <person name="Garsmeur O."/>
            <person name="Gayraud T."/>
            <person name="Guignon V."/>
            <person name="Jahn K."/>
            <person name="Jamilloux V."/>
            <person name="Joet T."/>
            <person name="Labadie K."/>
            <person name="Lan T."/>
            <person name="Leclercq J."/>
            <person name="Lepelley M."/>
            <person name="Leroy T."/>
            <person name="Li L.T."/>
            <person name="Librado P."/>
            <person name="Lopez L."/>
            <person name="Munoz A."/>
            <person name="Noel B."/>
            <person name="Pallavicini A."/>
            <person name="Perrotta G."/>
            <person name="Poncet V."/>
            <person name="Pot D."/>
            <person name="Priyono X."/>
            <person name="Rigoreau M."/>
            <person name="Rouard M."/>
            <person name="Rozas J."/>
            <person name="Tranchant-Dubreuil C."/>
            <person name="VanBuren R."/>
            <person name="Zhang Q."/>
            <person name="Andrade A.C."/>
            <person name="Argout X."/>
            <person name="Bertrand B."/>
            <person name="de Kochko A."/>
            <person name="Graziosi G."/>
            <person name="Henry R.J."/>
            <person name="Jayarama X."/>
            <person name="Ming R."/>
            <person name="Nagai C."/>
            <person name="Rounsley S."/>
            <person name="Sankoff D."/>
            <person name="Giuliano G."/>
            <person name="Albert V.A."/>
            <person name="Wincker P."/>
            <person name="Lashermes P."/>
        </authorList>
    </citation>
    <scope>NUCLEOTIDE SEQUENCE [LARGE SCALE GENOMIC DNA]</scope>
    <source>
        <strain evidence="12">cv. DH200-94</strain>
    </source>
</reference>
<dbReference type="GO" id="GO:0032968">
    <property type="term" value="P:positive regulation of transcription elongation by RNA polymerase II"/>
    <property type="evidence" value="ECO:0007669"/>
    <property type="project" value="TreeGrafter"/>
</dbReference>
<sequence length="678" mass="75786">MGCICSKESADEPVHEKEKQPEVSKSSVQLVAPSAREEVIVGVADPKNEDSVTLKQHLSSPPAEETKGSVQPGRLEDDGKSRIIERPKAGHHQRRFSTDMGMPQLQQPMSRLLSVPHGARGEQAAAGWPSWLTSVAGDAIQGWVPRSAETFEKLDKIGQGTYSSVYKARDLTNNKIVAMKKVRFVNLDPESVRFMAREICILRRLDHPNVMKLEALVTSRISGNLYLVFEYMDHDLSGLATAPGVKFTEAQIKCYMQQLLHGLEHCHSRGVLHRDIKGSNLLVDDNGVLKIGDFGLATFFQPNQKEPLTSRVVTLWYRAPELLLGATDYGIAIDMWSIGCILAELYAGKPIMPGRTEVEQMHKIFKLCGSPSEEYWRKSKLPHATSFKPQHPYRRCVADTFKDFPPPALALVETLLSIEPEKRGTAKYALNSEFFTKKPLPCDPSSLPKYPPSKEFDAKLRDEEERRRKAESIKGHGDVYARKVSREPTAVNTRDFNTQGQGHSNKCISVRLNTMEDSGAGFPIEPPRGIKNGFSHSTSMIHPNAIGAFKSTKQGNEGGTISGTYSHSQHDRSIKKQGSQKSQVVPGLTSNDILLRQATLVRFMSFQLTIFPNSGSQRTRIHCSGPLVPPGGNMEDMLKEHERQIREAVRKARLEKERTKKNLYAHEQSFHQGNFGYR</sequence>
<dbReference type="FunCoup" id="A0A068TXR9">
    <property type="interactions" value="2363"/>
</dbReference>
<dbReference type="FunFam" id="1.10.510.10:FF:000043">
    <property type="entry name" value="probable serine/threonine-protein kinase At1g54610"/>
    <property type="match status" value="1"/>
</dbReference>
<name>A0A068TXR9_COFCA</name>
<dbReference type="PROSITE" id="PS00108">
    <property type="entry name" value="PROTEIN_KINASE_ST"/>
    <property type="match status" value="1"/>
</dbReference>
<evidence type="ECO:0000313" key="12">
    <source>
        <dbReference type="Proteomes" id="UP000295252"/>
    </source>
</evidence>
<dbReference type="Gramene" id="CDP00862">
    <property type="protein sequence ID" value="CDP00862"/>
    <property type="gene ID" value="GSCOC_T00034291001"/>
</dbReference>
<dbReference type="PANTHER" id="PTHR24056:SF384">
    <property type="entry name" value="PROTEIN KINASE SUPERFAMILY PROTEIN"/>
    <property type="match status" value="1"/>
</dbReference>
<evidence type="ECO:0000256" key="7">
    <source>
        <dbReference type="PROSITE-ProRule" id="PRU10141"/>
    </source>
</evidence>
<dbReference type="PROSITE" id="PS00107">
    <property type="entry name" value="PROTEIN_KINASE_ATP"/>
    <property type="match status" value="1"/>
</dbReference>
<keyword evidence="8" id="KW-0175">Coiled coil</keyword>
<keyword evidence="6 7" id="KW-0067">ATP-binding</keyword>
<dbReference type="Gene3D" id="1.10.510.10">
    <property type="entry name" value="Transferase(Phosphotransferase) domain 1"/>
    <property type="match status" value="1"/>
</dbReference>
<dbReference type="SMART" id="SM00220">
    <property type="entry name" value="S_TKc"/>
    <property type="match status" value="1"/>
</dbReference>
<evidence type="ECO:0000256" key="4">
    <source>
        <dbReference type="ARBA" id="ARBA00022741"/>
    </source>
</evidence>
<evidence type="ECO:0000256" key="1">
    <source>
        <dbReference type="ARBA" id="ARBA00006485"/>
    </source>
</evidence>
<dbReference type="InParanoid" id="A0A068TXR9"/>
<dbReference type="CDD" id="cd07840">
    <property type="entry name" value="STKc_CDK9_like"/>
    <property type="match status" value="1"/>
</dbReference>